<evidence type="ECO:0008006" key="3">
    <source>
        <dbReference type="Google" id="ProtNLM"/>
    </source>
</evidence>
<reference evidence="1" key="1">
    <citation type="thesis" date="2020" institute="ProQuest LLC" country="789 East Eisenhower Parkway, Ann Arbor, MI, USA">
        <title>Comparative Genomics and Chromosome Evolution.</title>
        <authorList>
            <person name="Mudd A.B."/>
        </authorList>
    </citation>
    <scope>NUCLEOTIDE SEQUENCE</scope>
    <source>
        <strain evidence="1">237g6f4</strain>
        <tissue evidence="1">Blood</tissue>
    </source>
</reference>
<keyword evidence="2" id="KW-1185">Reference proteome</keyword>
<organism evidence="1 2">
    <name type="scientific">Engystomops pustulosus</name>
    <name type="common">Tungara frog</name>
    <name type="synonym">Physalaemus pustulosus</name>
    <dbReference type="NCBI Taxonomy" id="76066"/>
    <lineage>
        <taxon>Eukaryota</taxon>
        <taxon>Metazoa</taxon>
        <taxon>Chordata</taxon>
        <taxon>Craniata</taxon>
        <taxon>Vertebrata</taxon>
        <taxon>Euteleostomi</taxon>
        <taxon>Amphibia</taxon>
        <taxon>Batrachia</taxon>
        <taxon>Anura</taxon>
        <taxon>Neobatrachia</taxon>
        <taxon>Hyloidea</taxon>
        <taxon>Leptodactylidae</taxon>
        <taxon>Leiuperinae</taxon>
        <taxon>Engystomops</taxon>
    </lineage>
</organism>
<dbReference type="Proteomes" id="UP000824782">
    <property type="component" value="Unassembled WGS sequence"/>
</dbReference>
<protein>
    <recommendedName>
        <fullName evidence="3">Secreted protein</fullName>
    </recommendedName>
</protein>
<proteinExistence type="predicted"/>
<dbReference type="EMBL" id="WNYA01000004">
    <property type="protein sequence ID" value="KAG8574761.1"/>
    <property type="molecule type" value="Genomic_DNA"/>
</dbReference>
<evidence type="ECO:0000313" key="1">
    <source>
        <dbReference type="EMBL" id="KAG8574761.1"/>
    </source>
</evidence>
<accession>A0AAV7BQJ9</accession>
<dbReference type="PROSITE" id="PS51257">
    <property type="entry name" value="PROKAR_LIPOPROTEIN"/>
    <property type="match status" value="1"/>
</dbReference>
<dbReference type="AlphaFoldDB" id="A0AAV7BQJ9"/>
<comment type="caution">
    <text evidence="1">The sequence shown here is derived from an EMBL/GenBank/DDBJ whole genome shotgun (WGS) entry which is preliminary data.</text>
</comment>
<name>A0AAV7BQJ9_ENGPU</name>
<sequence length="79" mass="9084">MFCPRSITILCISIACYVPSRPPQLRRLLLLYGCYLCCHCGYHFFLTRASCKWLPYYTVVEICTHYNGDNFPGNSHGGQ</sequence>
<evidence type="ECO:0000313" key="2">
    <source>
        <dbReference type="Proteomes" id="UP000824782"/>
    </source>
</evidence>
<gene>
    <name evidence="1" type="ORF">GDO81_009319</name>
</gene>